<evidence type="ECO:0000256" key="4">
    <source>
        <dbReference type="SAM" id="MobiDB-lite"/>
    </source>
</evidence>
<sequence>MERKNLQSDVFSNMEANFPNENLCMVGVGNIKRKKLHFLFDSESDKRGRCEGGGGRQEPNDNLSDLGNDVIVLEDDDQNEINQCKGSMAAVSNDNCILSDTSSSHSEDYGLHRSLYYPTEVACIEGFGRHNLTAEHTNNNIQRMKENVQDVDPKSLANVYLDEHQTLPLWVKWRGKWQTGFRCPTIDCPVATLRAKPTHERKKYISIFFPRTRTYSWADMQLVCAIDEFPEPLSYGTHRRWRKLVKDLSTPRRYIMQKLAVAMLNISDQLHTEAVIVDARRTTTWKEFAMEASRCRDYPSLGLMLLKLHRMILPHYISKGWQENSSESWVQRCCNAPSTESIETLTEELVESVLWGKVDELWNAPVQPELGPEWKTWKQEAMKWFFAPHLRASVQVAEHSNPHTSLIGEPQTSRKRVKLEIRRPETSASQIEITDCRRPSHAESLGNNYGHGVLEGLLKLPLNCESQKAVVLPRVTEVAGSGSLFDQGNEAALEGKGVGLESTVSAATDGIGCNEQILPFPDQSNSSNRYRQCLAFIEAKGRQCGRWANDGDIYCCVHLTFHSVGKHPQGDHMLPIEAQMCHGTTTHGNKCKHRARYNLTFCKKHWFQGNHNSMTADTLLSSAETTQRIQRESQVPEKLSSSNASSGQELILLREAAHSAVEKLIPITVDTLNERNYLIRQSEHCNTRPKGISSDVQRCIGLFGHTNGGQCYEFPRRHTLYCEKHLPRFLKRARNGKSRLISKDVFVNLLRSCSGEQKIYLHQACELLYGFLKNSLSGQKFLSKGDNVAWLLAEASKDVNVGEYLLKLVCCEREKITGLWGFNCDLDKQVSSKEINSMSTMNQDFPMTQKCKICAKEFSDDPMLVRHWTEVHKKETRRLFKGYACAVCMNLFTNRKVLETHVIEKHGVQFLENSILVRCLTCSSHFASPEKLWQHVFSFHVTELRLPNFNPHNYSLLEDNSAQMKVRTTIKLCQNKSVLRKGDDSQKYTCRFCGLKFDLLPDLGLHHQVAHMIPYSANRFSSKRGNYFLKRTKAIHSRFWKKMGSAFRFKNQSARVMLENFQSSSSVSHVKPELYQQPSEVFRFGGLSQSNCCNVAETLFSKIQRTIRRPTTLEILSFARFACCRISLDASLALEYGVLPENIYLKAAKLCSELNIQVSWHQDGFMCPRGCKPAVKSYSLAPLKPLPSLSSELPRIDSRVDIKWEIDECHYILSAEHFDWKQRRHSIVLCEDVSFGKEATPVACVVDEDLKHLLTVDVHEDSSSQNSGLSMPWLGYTYATERLMDPSLDLDAKSSQLGCACPQPKCHPEKCDHVYLFDDDYDNAVDIHGKLMQGRFPYDDHGRIVLEEGYLVYECNSMCSCDVTCSNRVLQKGVQVKLQVFRKEANKGWGVRAGEFIPGGTFICEYIGVVKARQETRGEMHDEHGSSYIYDMGTHSVGEPSYLIDATKYGNVSRFINHSCSPNLVNHQVLIESMDSQLAHVGLFAKTNIGIGEELVYDYSCRVIAR</sequence>
<dbReference type="Pfam" id="PF00856">
    <property type="entry name" value="SET"/>
    <property type="match status" value="1"/>
</dbReference>
<reference evidence="8 9" key="1">
    <citation type="journal article" date="2022" name="Nat. Plants">
        <title>Genomes of leafy and leafless Platanthera orchids illuminate the evolution of mycoheterotrophy.</title>
        <authorList>
            <person name="Li M.H."/>
            <person name="Liu K.W."/>
            <person name="Li Z."/>
            <person name="Lu H.C."/>
            <person name="Ye Q.L."/>
            <person name="Zhang D."/>
            <person name="Wang J.Y."/>
            <person name="Li Y.F."/>
            <person name="Zhong Z.M."/>
            <person name="Liu X."/>
            <person name="Yu X."/>
            <person name="Liu D.K."/>
            <person name="Tu X.D."/>
            <person name="Liu B."/>
            <person name="Hao Y."/>
            <person name="Liao X.Y."/>
            <person name="Jiang Y.T."/>
            <person name="Sun W.H."/>
            <person name="Chen J."/>
            <person name="Chen Y.Q."/>
            <person name="Ai Y."/>
            <person name="Zhai J.W."/>
            <person name="Wu S.S."/>
            <person name="Zhou Z."/>
            <person name="Hsiao Y.Y."/>
            <person name="Wu W.L."/>
            <person name="Chen Y.Y."/>
            <person name="Lin Y.F."/>
            <person name="Hsu J.L."/>
            <person name="Li C.Y."/>
            <person name="Wang Z.W."/>
            <person name="Zhao X."/>
            <person name="Zhong W.Y."/>
            <person name="Ma X.K."/>
            <person name="Ma L."/>
            <person name="Huang J."/>
            <person name="Chen G.Z."/>
            <person name="Huang M.Z."/>
            <person name="Huang L."/>
            <person name="Peng D.H."/>
            <person name="Luo Y.B."/>
            <person name="Zou S.Q."/>
            <person name="Chen S.P."/>
            <person name="Lan S."/>
            <person name="Tsai W.C."/>
            <person name="Van de Peer Y."/>
            <person name="Liu Z.J."/>
        </authorList>
    </citation>
    <scope>NUCLEOTIDE SEQUENCE [LARGE SCALE GENOMIC DNA]</scope>
    <source>
        <strain evidence="8">Lor287</strain>
    </source>
</reference>
<dbReference type="SMART" id="SM00317">
    <property type="entry name" value="SET"/>
    <property type="match status" value="1"/>
</dbReference>
<dbReference type="EMBL" id="JBBWWQ010000004">
    <property type="protein sequence ID" value="KAK8948880.1"/>
    <property type="molecule type" value="Genomic_DNA"/>
</dbReference>
<dbReference type="Pfam" id="PF05033">
    <property type="entry name" value="Pre-SET"/>
    <property type="match status" value="1"/>
</dbReference>
<feature type="domain" description="SET" evidence="6">
    <location>
        <begin position="1376"/>
        <end position="1500"/>
    </location>
</feature>
<organism evidence="8 9">
    <name type="scientific">Platanthera zijinensis</name>
    <dbReference type="NCBI Taxonomy" id="2320716"/>
    <lineage>
        <taxon>Eukaryota</taxon>
        <taxon>Viridiplantae</taxon>
        <taxon>Streptophyta</taxon>
        <taxon>Embryophyta</taxon>
        <taxon>Tracheophyta</taxon>
        <taxon>Spermatophyta</taxon>
        <taxon>Magnoliopsida</taxon>
        <taxon>Liliopsida</taxon>
        <taxon>Asparagales</taxon>
        <taxon>Orchidaceae</taxon>
        <taxon>Orchidoideae</taxon>
        <taxon>Orchideae</taxon>
        <taxon>Orchidinae</taxon>
        <taxon>Platanthera</taxon>
    </lineage>
</organism>
<dbReference type="InterPro" id="IPR046341">
    <property type="entry name" value="SET_dom_sf"/>
</dbReference>
<dbReference type="GO" id="GO:0042054">
    <property type="term" value="F:histone methyltransferase activity"/>
    <property type="evidence" value="ECO:0007669"/>
    <property type="project" value="InterPro"/>
</dbReference>
<dbReference type="Gene3D" id="2.170.270.10">
    <property type="entry name" value="SET domain"/>
    <property type="match status" value="1"/>
</dbReference>
<dbReference type="GO" id="GO:0005694">
    <property type="term" value="C:chromosome"/>
    <property type="evidence" value="ECO:0007669"/>
    <property type="project" value="UniProtKB-SubCell"/>
</dbReference>
<evidence type="ECO:0000259" key="5">
    <source>
        <dbReference type="PROSITE" id="PS50157"/>
    </source>
</evidence>
<evidence type="ECO:0000259" key="6">
    <source>
        <dbReference type="PROSITE" id="PS50280"/>
    </source>
</evidence>
<dbReference type="PANTHER" id="PTHR47325">
    <property type="entry name" value="HISTONE-LYSINE N-METHYLTRANSFERASE SUVR5"/>
    <property type="match status" value="1"/>
</dbReference>
<evidence type="ECO:0000313" key="8">
    <source>
        <dbReference type="EMBL" id="KAK8948880.1"/>
    </source>
</evidence>
<dbReference type="GO" id="GO:0008270">
    <property type="term" value="F:zinc ion binding"/>
    <property type="evidence" value="ECO:0007669"/>
    <property type="project" value="UniProtKB-KW"/>
</dbReference>
<dbReference type="InterPro" id="IPR001214">
    <property type="entry name" value="SET_dom"/>
</dbReference>
<dbReference type="Pfam" id="PF18868">
    <property type="entry name" value="zf-C2H2_3rep"/>
    <property type="match status" value="1"/>
</dbReference>
<dbReference type="PROSITE" id="PS50157">
    <property type="entry name" value="ZINC_FINGER_C2H2_2"/>
    <property type="match status" value="1"/>
</dbReference>
<dbReference type="PANTHER" id="PTHR47325:SF1">
    <property type="entry name" value="HISTONE-LYSINE N-METHYLTRANSFERASE SUVR5"/>
    <property type="match status" value="1"/>
</dbReference>
<evidence type="ECO:0000256" key="1">
    <source>
        <dbReference type="ARBA" id="ARBA00004286"/>
    </source>
</evidence>
<protein>
    <submittedName>
        <fullName evidence="8">Histone-lysine N-methyltransferase SUVR5</fullName>
    </submittedName>
</protein>
<keyword evidence="2" id="KW-0158">Chromosome</keyword>
<dbReference type="InterPro" id="IPR013087">
    <property type="entry name" value="Znf_C2H2_type"/>
</dbReference>
<dbReference type="Proteomes" id="UP001418222">
    <property type="component" value="Unassembled WGS sequence"/>
</dbReference>
<dbReference type="PROSITE" id="PS50280">
    <property type="entry name" value="SET"/>
    <property type="match status" value="1"/>
</dbReference>
<dbReference type="Gene3D" id="3.30.160.60">
    <property type="entry name" value="Classic Zinc Finger"/>
    <property type="match status" value="1"/>
</dbReference>
<dbReference type="PROSITE" id="PS50867">
    <property type="entry name" value="PRE_SET"/>
    <property type="match status" value="1"/>
</dbReference>
<dbReference type="SMART" id="SM00355">
    <property type="entry name" value="ZnF_C2H2"/>
    <property type="match status" value="4"/>
</dbReference>
<evidence type="ECO:0000259" key="7">
    <source>
        <dbReference type="PROSITE" id="PS50867"/>
    </source>
</evidence>
<evidence type="ECO:0000256" key="2">
    <source>
        <dbReference type="ARBA" id="ARBA00022454"/>
    </source>
</evidence>
<dbReference type="SUPFAM" id="SSF82199">
    <property type="entry name" value="SET domain"/>
    <property type="match status" value="1"/>
</dbReference>
<proteinExistence type="predicted"/>
<comment type="caution">
    <text evidence="8">The sequence shown here is derived from an EMBL/GenBank/DDBJ whole genome shotgun (WGS) entry which is preliminary data.</text>
</comment>
<comment type="subcellular location">
    <subcellularLocation>
        <location evidence="1">Chromosome</location>
    </subcellularLocation>
</comment>
<gene>
    <name evidence="8" type="primary">SUVR5</name>
    <name evidence="8" type="ORF">KSP39_PZI004940</name>
</gene>
<dbReference type="GO" id="GO:0005634">
    <property type="term" value="C:nucleus"/>
    <property type="evidence" value="ECO:0007669"/>
    <property type="project" value="InterPro"/>
</dbReference>
<dbReference type="InterPro" id="IPR007728">
    <property type="entry name" value="Pre-SET_dom"/>
</dbReference>
<dbReference type="PROSITE" id="PS00028">
    <property type="entry name" value="ZINC_FINGER_C2H2_1"/>
    <property type="match status" value="4"/>
</dbReference>
<feature type="region of interest" description="Disordered" evidence="4">
    <location>
        <begin position="45"/>
        <end position="66"/>
    </location>
</feature>
<accession>A0AAP0BS35</accession>
<evidence type="ECO:0000313" key="9">
    <source>
        <dbReference type="Proteomes" id="UP001418222"/>
    </source>
</evidence>
<feature type="domain" description="Pre-SET" evidence="7">
    <location>
        <begin position="1297"/>
        <end position="1373"/>
    </location>
</feature>
<feature type="domain" description="C2H2-type" evidence="5">
    <location>
        <begin position="849"/>
        <end position="877"/>
    </location>
</feature>
<dbReference type="InterPro" id="IPR040689">
    <property type="entry name" value="SUVR5_Znf-C2H2_3rpt"/>
</dbReference>
<keyword evidence="9" id="KW-1185">Reference proteome</keyword>
<evidence type="ECO:0000256" key="3">
    <source>
        <dbReference type="PROSITE-ProRule" id="PRU00042"/>
    </source>
</evidence>
<keyword evidence="3" id="KW-0862">Zinc</keyword>
<name>A0AAP0BS35_9ASPA</name>
<keyword evidence="3" id="KW-0479">Metal-binding</keyword>
<dbReference type="SMART" id="SM00468">
    <property type="entry name" value="PreSET"/>
    <property type="match status" value="1"/>
</dbReference>
<keyword evidence="3" id="KW-0863">Zinc-finger</keyword>